<reference evidence="1 2" key="1">
    <citation type="submission" date="2024-08" db="EMBL/GenBank/DDBJ databases">
        <title>Gnathostoma spinigerum genome.</title>
        <authorList>
            <person name="Gonzalez-Bertolin B."/>
            <person name="Monzon S."/>
            <person name="Zaballos A."/>
            <person name="Jimenez P."/>
            <person name="Dekumyoy P."/>
            <person name="Varona S."/>
            <person name="Cuesta I."/>
            <person name="Sumanam S."/>
            <person name="Adisakwattana P."/>
            <person name="Gasser R.B."/>
            <person name="Hernandez-Gonzalez A."/>
            <person name="Young N.D."/>
            <person name="Perteguer M.J."/>
        </authorList>
    </citation>
    <scope>NUCLEOTIDE SEQUENCE [LARGE SCALE GENOMIC DNA]</scope>
    <source>
        <strain evidence="1">AL3</strain>
        <tissue evidence="1">Liver</tissue>
    </source>
</reference>
<protein>
    <submittedName>
        <fullName evidence="1">Uncharacterized protein</fullName>
    </submittedName>
</protein>
<accession>A0ABD6ELM2</accession>
<sequence>MTTYRRRVERHACTMFAPEIRDSRTCGVCQRDVGEHARHAIPPVPSRSVQSTRVELASPDDLPRTALISPITKPFQPVQRLTNGFTPSQTSAFSEYDRLNASPSDVKSLRKNGTTSPQCQEALSDSEIIKGTILIKPQPRYALKPSNSATTTSHFRDITYASNKTTPVCSQVNQILE</sequence>
<proteinExistence type="predicted"/>
<comment type="caution">
    <text evidence="1">The sequence shown here is derived from an EMBL/GenBank/DDBJ whole genome shotgun (WGS) entry which is preliminary data.</text>
</comment>
<name>A0ABD6ELM2_9BILA</name>
<dbReference type="AlphaFoldDB" id="A0ABD6ELM2"/>
<keyword evidence="2" id="KW-1185">Reference proteome</keyword>
<organism evidence="1 2">
    <name type="scientific">Gnathostoma spinigerum</name>
    <dbReference type="NCBI Taxonomy" id="75299"/>
    <lineage>
        <taxon>Eukaryota</taxon>
        <taxon>Metazoa</taxon>
        <taxon>Ecdysozoa</taxon>
        <taxon>Nematoda</taxon>
        <taxon>Chromadorea</taxon>
        <taxon>Rhabditida</taxon>
        <taxon>Spirurina</taxon>
        <taxon>Gnathostomatomorpha</taxon>
        <taxon>Gnathostomatoidea</taxon>
        <taxon>Gnathostomatidae</taxon>
        <taxon>Gnathostoma</taxon>
    </lineage>
</organism>
<evidence type="ECO:0000313" key="1">
    <source>
        <dbReference type="EMBL" id="MFH4977467.1"/>
    </source>
</evidence>
<gene>
    <name evidence="1" type="ORF">AB6A40_004176</name>
</gene>
<evidence type="ECO:0000313" key="2">
    <source>
        <dbReference type="Proteomes" id="UP001608902"/>
    </source>
</evidence>
<dbReference type="Proteomes" id="UP001608902">
    <property type="component" value="Unassembled WGS sequence"/>
</dbReference>
<dbReference type="EMBL" id="JBGFUD010002323">
    <property type="protein sequence ID" value="MFH4977467.1"/>
    <property type="molecule type" value="Genomic_DNA"/>
</dbReference>